<sequence length="83" mass="9043">MRSARSNPAFDHGAALRVPPPNDTRNWHKLWAWLGDDAHAMTEAGAVQVCTPQGWCIAHSGDWIVLSVSGDFHVAHTGRTLDA</sequence>
<proteinExistence type="predicted"/>
<evidence type="ECO:0000313" key="2">
    <source>
        <dbReference type="Proteomes" id="UP001549110"/>
    </source>
</evidence>
<reference evidence="1 2" key="1">
    <citation type="submission" date="2024-06" db="EMBL/GenBank/DDBJ databases">
        <title>Genomic Encyclopedia of Type Strains, Phase IV (KMG-IV): sequencing the most valuable type-strain genomes for metagenomic binning, comparative biology and taxonomic classification.</title>
        <authorList>
            <person name="Goeker M."/>
        </authorList>
    </citation>
    <scope>NUCLEOTIDE SEQUENCE [LARGE SCALE GENOMIC DNA]</scope>
    <source>
        <strain evidence="1 2">DSM 17809</strain>
    </source>
</reference>
<accession>A0ABV2EDJ4</accession>
<organism evidence="1 2">
    <name type="scientific">Phenylobacterium koreense</name>
    <dbReference type="NCBI Taxonomy" id="266125"/>
    <lineage>
        <taxon>Bacteria</taxon>
        <taxon>Pseudomonadati</taxon>
        <taxon>Pseudomonadota</taxon>
        <taxon>Alphaproteobacteria</taxon>
        <taxon>Caulobacterales</taxon>
        <taxon>Caulobacteraceae</taxon>
        <taxon>Phenylobacterium</taxon>
    </lineage>
</organism>
<name>A0ABV2EDJ4_9CAUL</name>
<keyword evidence="2" id="KW-1185">Reference proteome</keyword>
<protein>
    <recommendedName>
        <fullName evidence="3">AraC family transcriptional regulator</fullName>
    </recommendedName>
</protein>
<gene>
    <name evidence="1" type="ORF">ABID41_000190</name>
</gene>
<dbReference type="EMBL" id="JBEPLU010000001">
    <property type="protein sequence ID" value="MET3525095.1"/>
    <property type="molecule type" value="Genomic_DNA"/>
</dbReference>
<comment type="caution">
    <text evidence="1">The sequence shown here is derived from an EMBL/GenBank/DDBJ whole genome shotgun (WGS) entry which is preliminary data.</text>
</comment>
<dbReference type="Proteomes" id="UP001549110">
    <property type="component" value="Unassembled WGS sequence"/>
</dbReference>
<dbReference type="RefSeq" id="WP_354297005.1">
    <property type="nucleotide sequence ID" value="NZ_JBEPLU010000001.1"/>
</dbReference>
<evidence type="ECO:0000313" key="1">
    <source>
        <dbReference type="EMBL" id="MET3525095.1"/>
    </source>
</evidence>
<evidence type="ECO:0008006" key="3">
    <source>
        <dbReference type="Google" id="ProtNLM"/>
    </source>
</evidence>